<name>A0A5C6CPM7_9BACT</name>
<evidence type="ECO:0000313" key="2">
    <source>
        <dbReference type="Proteomes" id="UP000316304"/>
    </source>
</evidence>
<dbReference type="Gene3D" id="2.60.40.10">
    <property type="entry name" value="Immunoglobulins"/>
    <property type="match status" value="1"/>
</dbReference>
<dbReference type="RefSeq" id="WP_146592838.1">
    <property type="nucleotide sequence ID" value="NZ_SJPT01000001.1"/>
</dbReference>
<keyword evidence="2" id="KW-1185">Reference proteome</keyword>
<dbReference type="SUPFAM" id="SSF49464">
    <property type="entry name" value="Carboxypeptidase regulatory domain-like"/>
    <property type="match status" value="1"/>
</dbReference>
<evidence type="ECO:0008006" key="3">
    <source>
        <dbReference type="Google" id="ProtNLM"/>
    </source>
</evidence>
<dbReference type="OrthoDB" id="286727at2"/>
<evidence type="ECO:0000313" key="1">
    <source>
        <dbReference type="EMBL" id="TWU26490.1"/>
    </source>
</evidence>
<sequence length="129" mass="13549">MQSTTFSFLTVSIALLSLIGGCGRSDLPPLGTVSGTVTLDGEPLSGVIINFKPDEGRAATATTDEQGNYTLAYTYGVKGTKVGPSTVMFEWPLEESGRAIPAKYTGLDSELKVDVGKGGNRLDFPLTSK</sequence>
<dbReference type="Proteomes" id="UP000316304">
    <property type="component" value="Unassembled WGS sequence"/>
</dbReference>
<gene>
    <name evidence="1" type="ORF">Pla52o_03430</name>
</gene>
<dbReference type="InterPro" id="IPR008969">
    <property type="entry name" value="CarboxyPept-like_regulatory"/>
</dbReference>
<comment type="caution">
    <text evidence="1">The sequence shown here is derived from an EMBL/GenBank/DDBJ whole genome shotgun (WGS) entry which is preliminary data.</text>
</comment>
<protein>
    <recommendedName>
        <fullName evidence="3">Carboxypeptidase regulatory-like domain-containing protein</fullName>
    </recommendedName>
</protein>
<organism evidence="1 2">
    <name type="scientific">Novipirellula galeiformis</name>
    <dbReference type="NCBI Taxonomy" id="2528004"/>
    <lineage>
        <taxon>Bacteria</taxon>
        <taxon>Pseudomonadati</taxon>
        <taxon>Planctomycetota</taxon>
        <taxon>Planctomycetia</taxon>
        <taxon>Pirellulales</taxon>
        <taxon>Pirellulaceae</taxon>
        <taxon>Novipirellula</taxon>
    </lineage>
</organism>
<proteinExistence type="predicted"/>
<dbReference type="AlphaFoldDB" id="A0A5C6CPM7"/>
<accession>A0A5C6CPM7</accession>
<dbReference type="InterPro" id="IPR013783">
    <property type="entry name" value="Ig-like_fold"/>
</dbReference>
<dbReference type="EMBL" id="SJPT01000001">
    <property type="protein sequence ID" value="TWU26490.1"/>
    <property type="molecule type" value="Genomic_DNA"/>
</dbReference>
<reference evidence="1 2" key="1">
    <citation type="submission" date="2019-02" db="EMBL/GenBank/DDBJ databases">
        <title>Deep-cultivation of Planctomycetes and their phenomic and genomic characterization uncovers novel biology.</title>
        <authorList>
            <person name="Wiegand S."/>
            <person name="Jogler M."/>
            <person name="Boedeker C."/>
            <person name="Pinto D."/>
            <person name="Vollmers J."/>
            <person name="Rivas-Marin E."/>
            <person name="Kohn T."/>
            <person name="Peeters S.H."/>
            <person name="Heuer A."/>
            <person name="Rast P."/>
            <person name="Oberbeckmann S."/>
            <person name="Bunk B."/>
            <person name="Jeske O."/>
            <person name="Meyerdierks A."/>
            <person name="Storesund J.E."/>
            <person name="Kallscheuer N."/>
            <person name="Luecker S."/>
            <person name="Lage O.M."/>
            <person name="Pohl T."/>
            <person name="Merkel B.J."/>
            <person name="Hornburger P."/>
            <person name="Mueller R.-W."/>
            <person name="Bruemmer F."/>
            <person name="Labrenz M."/>
            <person name="Spormann A.M."/>
            <person name="Op Den Camp H."/>
            <person name="Overmann J."/>
            <person name="Amann R."/>
            <person name="Jetten M.S.M."/>
            <person name="Mascher T."/>
            <person name="Medema M.H."/>
            <person name="Devos D.P."/>
            <person name="Kaster A.-K."/>
            <person name="Ovreas L."/>
            <person name="Rohde M."/>
            <person name="Galperin M.Y."/>
            <person name="Jogler C."/>
        </authorList>
    </citation>
    <scope>NUCLEOTIDE SEQUENCE [LARGE SCALE GENOMIC DNA]</scope>
    <source>
        <strain evidence="1 2">Pla52o</strain>
    </source>
</reference>